<dbReference type="EMBL" id="SGWZ01000007">
    <property type="protein sequence ID" value="RZS65026.1"/>
    <property type="molecule type" value="Genomic_DNA"/>
</dbReference>
<dbReference type="Pfam" id="PF13645">
    <property type="entry name" value="YkuD_2"/>
    <property type="match status" value="1"/>
</dbReference>
<comment type="caution">
    <text evidence="2">The sequence shown here is derived from an EMBL/GenBank/DDBJ whole genome shotgun (WGS) entry which is preliminary data.</text>
</comment>
<sequence>MNQLDFNGKGRRAALRGMAGMLGVLALPAWAARRSDDEAALSRLAGVNASADARLMAAALSAQAPGLSSQALVLAVQALENARRASLLQAAPRSLAVIDFSLPSTQKRLWVFDLESKALLFEEWVAHGRKTGDNMAEHFSNVHESHMSSLGAFQAGVTYTGRNGYSLRLHGLEPGFNDQAYARAIVIHGAPYVSQDIIRAQGRLGRSWGCPAVRSAVARPLIDKLADNAFLFSFYPDRQWLNQSALVGGRVRWLA</sequence>
<dbReference type="InterPro" id="IPR032676">
    <property type="entry name" value="YkuD_2"/>
</dbReference>
<reference evidence="2 3" key="1">
    <citation type="submission" date="2019-02" db="EMBL/GenBank/DDBJ databases">
        <title>Genomic Encyclopedia of Type Strains, Phase IV (KMG-IV): sequencing the most valuable type-strain genomes for metagenomic binning, comparative biology and taxonomic classification.</title>
        <authorList>
            <person name="Goeker M."/>
        </authorList>
    </citation>
    <scope>NUCLEOTIDE SEQUENCE [LARGE SCALE GENOMIC DNA]</scope>
    <source>
        <strain evidence="2 3">DSM 16618</strain>
    </source>
</reference>
<proteinExistence type="predicted"/>
<feature type="chain" id="PRO_5020725527" evidence="1">
    <location>
        <begin position="32"/>
        <end position="255"/>
    </location>
</feature>
<dbReference type="Proteomes" id="UP000292039">
    <property type="component" value="Unassembled WGS sequence"/>
</dbReference>
<dbReference type="InterPro" id="IPR006311">
    <property type="entry name" value="TAT_signal"/>
</dbReference>
<gene>
    <name evidence="2" type="ORF">EV679_3381</name>
</gene>
<dbReference type="PANTHER" id="PTHR38477:SF1">
    <property type="entry name" value="MUREIN L,D-TRANSPEPTIDASE CATALYTIC DOMAIN FAMILY PROTEIN"/>
    <property type="match status" value="1"/>
</dbReference>
<name>A0A4Q7MAK9_9BURK</name>
<accession>A0A4Q7MAK9</accession>
<evidence type="ECO:0000256" key="1">
    <source>
        <dbReference type="SAM" id="SignalP"/>
    </source>
</evidence>
<dbReference type="RefSeq" id="WP_207224956.1">
    <property type="nucleotide sequence ID" value="NZ_CBCSEB010000005.1"/>
</dbReference>
<dbReference type="PROSITE" id="PS51318">
    <property type="entry name" value="TAT"/>
    <property type="match status" value="1"/>
</dbReference>
<organism evidence="2 3">
    <name type="scientific">Kerstersia gyiorum</name>
    <dbReference type="NCBI Taxonomy" id="206506"/>
    <lineage>
        <taxon>Bacteria</taxon>
        <taxon>Pseudomonadati</taxon>
        <taxon>Pseudomonadota</taxon>
        <taxon>Betaproteobacteria</taxon>
        <taxon>Burkholderiales</taxon>
        <taxon>Alcaligenaceae</taxon>
        <taxon>Kerstersia</taxon>
    </lineage>
</organism>
<feature type="signal peptide" evidence="1">
    <location>
        <begin position="1"/>
        <end position="31"/>
    </location>
</feature>
<protein>
    <submittedName>
        <fullName evidence="2">L,D-transpeptidase-like protein</fullName>
    </submittedName>
</protein>
<dbReference type="PANTHER" id="PTHR38477">
    <property type="entry name" value="HYPOTHETICAL EXPORTED PROTEIN"/>
    <property type="match status" value="1"/>
</dbReference>
<evidence type="ECO:0000313" key="3">
    <source>
        <dbReference type="Proteomes" id="UP000292039"/>
    </source>
</evidence>
<dbReference type="AlphaFoldDB" id="A0A4Q7MAK9"/>
<evidence type="ECO:0000313" key="2">
    <source>
        <dbReference type="EMBL" id="RZS65026.1"/>
    </source>
</evidence>
<keyword evidence="1" id="KW-0732">Signal</keyword>